<evidence type="ECO:0000313" key="2">
    <source>
        <dbReference type="EMBL" id="KJE93395.1"/>
    </source>
</evidence>
<dbReference type="EMBL" id="KE346365">
    <property type="protein sequence ID" value="KJE93395.1"/>
    <property type="molecule type" value="Genomic_DNA"/>
</dbReference>
<gene>
    <name evidence="2" type="ORF">CAOG_004188</name>
</gene>
<dbReference type="RefSeq" id="XP_004348013.1">
    <property type="nucleotide sequence ID" value="XM_004347963.1"/>
</dbReference>
<dbReference type="Proteomes" id="UP000008743">
    <property type="component" value="Unassembled WGS sequence"/>
</dbReference>
<keyword evidence="1" id="KW-0175">Coiled coil</keyword>
<reference evidence="3" key="1">
    <citation type="submission" date="2011-02" db="EMBL/GenBank/DDBJ databases">
        <title>The Genome Sequence of Capsaspora owczarzaki ATCC 30864.</title>
        <authorList>
            <person name="Russ C."/>
            <person name="Cuomo C."/>
            <person name="Burger G."/>
            <person name="Gray M.W."/>
            <person name="Holland P.W.H."/>
            <person name="King N."/>
            <person name="Lang F.B.F."/>
            <person name="Roger A.J."/>
            <person name="Ruiz-Trillo I."/>
            <person name="Young S.K."/>
            <person name="Zeng Q."/>
            <person name="Gargeya S."/>
            <person name="Alvarado L."/>
            <person name="Berlin A."/>
            <person name="Chapman S.B."/>
            <person name="Chen Z."/>
            <person name="Freedman E."/>
            <person name="Gellesch M."/>
            <person name="Goldberg J."/>
            <person name="Griggs A."/>
            <person name="Gujja S."/>
            <person name="Heilman E."/>
            <person name="Heiman D."/>
            <person name="Howarth C."/>
            <person name="Mehta T."/>
            <person name="Neiman D."/>
            <person name="Pearson M."/>
            <person name="Roberts A."/>
            <person name="Saif S."/>
            <person name="Shea T."/>
            <person name="Shenoy N."/>
            <person name="Sisk P."/>
            <person name="Stolte C."/>
            <person name="Sykes S."/>
            <person name="White J."/>
            <person name="Yandava C."/>
            <person name="Haas B."/>
            <person name="Nusbaum C."/>
            <person name="Birren B."/>
        </authorList>
    </citation>
    <scope>NUCLEOTIDE SEQUENCE</scope>
    <source>
        <strain evidence="3">ATCC 30864</strain>
    </source>
</reference>
<proteinExistence type="predicted"/>
<accession>A0A0D2WPL6</accession>
<feature type="coiled-coil region" evidence="1">
    <location>
        <begin position="67"/>
        <end position="94"/>
    </location>
</feature>
<dbReference type="AlphaFoldDB" id="A0A0D2WPL6"/>
<evidence type="ECO:0000256" key="1">
    <source>
        <dbReference type="SAM" id="Coils"/>
    </source>
</evidence>
<organism evidence="2 3">
    <name type="scientific">Capsaspora owczarzaki (strain ATCC 30864)</name>
    <dbReference type="NCBI Taxonomy" id="595528"/>
    <lineage>
        <taxon>Eukaryota</taxon>
        <taxon>Filasterea</taxon>
        <taxon>Capsaspora</taxon>
    </lineage>
</organism>
<protein>
    <submittedName>
        <fullName evidence="2">Uncharacterized protein</fullName>
    </submittedName>
</protein>
<keyword evidence="3" id="KW-1185">Reference proteome</keyword>
<evidence type="ECO:0000313" key="3">
    <source>
        <dbReference type="Proteomes" id="UP000008743"/>
    </source>
</evidence>
<name>A0A0D2WPL6_CAPO3</name>
<dbReference type="InParanoid" id="A0A0D2WPL6"/>
<sequence length="170" mass="19331">MEWSSSSSHANPSNHYNANLTHERDQSVYGSMDARASSLLNTDDAGLATTLLTASITDAAAGISFSRNQWSLQMQEATEALEALQNQSRHYRQLISSMDLNHRKLDFRTAEFRYHAKLFEVEADKLRKEHELNSEETMQITLLLERWKREFEVERRRANKAAGGKSGGTL</sequence>